<feature type="chain" id="PRO_5026318467" evidence="1">
    <location>
        <begin position="27"/>
        <end position="93"/>
    </location>
</feature>
<sequence length="93" mass="10399">MLLHRVVLPLMILWVLALSLATQVHAASHISGHHHSNSVCEWCQQHDNFSSVVTHSSVVPTPEASAIQNSPRYCNDVPLRNSYRYAIRAPPHP</sequence>
<feature type="signal peptide" evidence="1">
    <location>
        <begin position="1"/>
        <end position="26"/>
    </location>
</feature>
<name>A0A6H1UK87_9GAMM</name>
<keyword evidence="1" id="KW-0732">Signal</keyword>
<accession>A0A6H1UK87</accession>
<evidence type="ECO:0000313" key="2">
    <source>
        <dbReference type="EMBL" id="QIZ78636.1"/>
    </source>
</evidence>
<dbReference type="KEGG" id="fes:HER31_18035"/>
<evidence type="ECO:0000256" key="1">
    <source>
        <dbReference type="SAM" id="SignalP"/>
    </source>
</evidence>
<proteinExistence type="predicted"/>
<dbReference type="AlphaFoldDB" id="A0A6H1UK87"/>
<keyword evidence="3" id="KW-1185">Reference proteome</keyword>
<dbReference type="RefSeq" id="WP_168662787.1">
    <property type="nucleotide sequence ID" value="NZ_CP051180.1"/>
</dbReference>
<evidence type="ECO:0000313" key="3">
    <source>
        <dbReference type="Proteomes" id="UP000501602"/>
    </source>
</evidence>
<gene>
    <name evidence="2" type="ORF">HER31_18035</name>
</gene>
<dbReference type="EMBL" id="CP051180">
    <property type="protein sequence ID" value="QIZ78636.1"/>
    <property type="molecule type" value="Genomic_DNA"/>
</dbReference>
<protein>
    <submittedName>
        <fullName evidence="2">DUF2946 family protein</fullName>
    </submittedName>
</protein>
<organism evidence="2 3">
    <name type="scientific">Ferrimonas lipolytica</name>
    <dbReference type="NCBI Taxonomy" id="2724191"/>
    <lineage>
        <taxon>Bacteria</taxon>
        <taxon>Pseudomonadati</taxon>
        <taxon>Pseudomonadota</taxon>
        <taxon>Gammaproteobacteria</taxon>
        <taxon>Alteromonadales</taxon>
        <taxon>Ferrimonadaceae</taxon>
        <taxon>Ferrimonas</taxon>
    </lineage>
</organism>
<dbReference type="Proteomes" id="UP000501602">
    <property type="component" value="Chromosome"/>
</dbReference>
<reference evidence="2 3" key="1">
    <citation type="submission" date="2020-04" db="EMBL/GenBank/DDBJ databases">
        <title>Ferrimonas sp. S7 isolated from sea water.</title>
        <authorList>
            <person name="Bae S.S."/>
            <person name="Baek K."/>
        </authorList>
    </citation>
    <scope>NUCLEOTIDE SEQUENCE [LARGE SCALE GENOMIC DNA]</scope>
    <source>
        <strain evidence="2 3">S7</strain>
    </source>
</reference>